<comment type="caution">
    <text evidence="3">The sequence shown here is derived from an EMBL/GenBank/DDBJ whole genome shotgun (WGS) entry which is preliminary data.</text>
</comment>
<keyword evidence="2" id="KW-1133">Transmembrane helix</keyword>
<feature type="region of interest" description="Disordered" evidence="1">
    <location>
        <begin position="94"/>
        <end position="115"/>
    </location>
</feature>
<keyword evidence="2" id="KW-0812">Transmembrane</keyword>
<organism evidence="3 4">
    <name type="scientific">Macrosiphum euphorbiae</name>
    <name type="common">potato aphid</name>
    <dbReference type="NCBI Taxonomy" id="13131"/>
    <lineage>
        <taxon>Eukaryota</taxon>
        <taxon>Metazoa</taxon>
        <taxon>Ecdysozoa</taxon>
        <taxon>Arthropoda</taxon>
        <taxon>Hexapoda</taxon>
        <taxon>Insecta</taxon>
        <taxon>Pterygota</taxon>
        <taxon>Neoptera</taxon>
        <taxon>Paraneoptera</taxon>
        <taxon>Hemiptera</taxon>
        <taxon>Sternorrhyncha</taxon>
        <taxon>Aphidomorpha</taxon>
        <taxon>Aphidoidea</taxon>
        <taxon>Aphididae</taxon>
        <taxon>Macrosiphini</taxon>
        <taxon>Macrosiphum</taxon>
    </lineage>
</organism>
<keyword evidence="2" id="KW-0472">Membrane</keyword>
<dbReference type="EMBL" id="CARXXK010000001">
    <property type="protein sequence ID" value="CAI6351632.1"/>
    <property type="molecule type" value="Genomic_DNA"/>
</dbReference>
<proteinExistence type="predicted"/>
<dbReference type="AlphaFoldDB" id="A0AAV0W790"/>
<reference evidence="3 4" key="1">
    <citation type="submission" date="2023-01" db="EMBL/GenBank/DDBJ databases">
        <authorList>
            <person name="Whitehead M."/>
        </authorList>
    </citation>
    <scope>NUCLEOTIDE SEQUENCE [LARGE SCALE GENOMIC DNA]</scope>
</reference>
<gene>
    <name evidence="3" type="ORF">MEUPH1_LOCUS7960</name>
</gene>
<evidence type="ECO:0000313" key="4">
    <source>
        <dbReference type="Proteomes" id="UP001160148"/>
    </source>
</evidence>
<evidence type="ECO:0000256" key="2">
    <source>
        <dbReference type="SAM" id="Phobius"/>
    </source>
</evidence>
<accession>A0AAV0W790</accession>
<dbReference type="Proteomes" id="UP001160148">
    <property type="component" value="Unassembled WGS sequence"/>
</dbReference>
<name>A0AAV0W790_9HEMI</name>
<evidence type="ECO:0000256" key="1">
    <source>
        <dbReference type="SAM" id="MobiDB-lite"/>
    </source>
</evidence>
<evidence type="ECO:0000313" key="3">
    <source>
        <dbReference type="EMBL" id="CAI6351632.1"/>
    </source>
</evidence>
<sequence length="115" mass="12815">MASRAVGVLLLGPQPTVGQFRLSFRGAESYRCSAASRSFPGIRLRLLLMWDGGDVGPLWSWTAGVGFVQFSFWFLHLFLRAARCVGCPVNGDLKRPTRTPFPINRDHQDSAQPKH</sequence>
<protein>
    <submittedName>
        <fullName evidence="3">Uncharacterized protein</fullName>
    </submittedName>
</protein>
<keyword evidence="4" id="KW-1185">Reference proteome</keyword>
<feature type="transmembrane region" description="Helical" evidence="2">
    <location>
        <begin position="58"/>
        <end position="79"/>
    </location>
</feature>